<feature type="region of interest" description="Disordered" evidence="1">
    <location>
        <begin position="45"/>
        <end position="65"/>
    </location>
</feature>
<dbReference type="Proteomes" id="UP000479000">
    <property type="component" value="Unassembled WGS sequence"/>
</dbReference>
<accession>A0A6H5GHD6</accession>
<keyword evidence="3" id="KW-1185">Reference proteome</keyword>
<protein>
    <submittedName>
        <fullName evidence="2">Uncharacterized protein</fullName>
    </submittedName>
</protein>
<proteinExistence type="predicted"/>
<name>A0A6H5GHD6_9HEMI</name>
<gene>
    <name evidence="2" type="ORF">NTEN_LOCUS7238</name>
</gene>
<evidence type="ECO:0000313" key="3">
    <source>
        <dbReference type="Proteomes" id="UP000479000"/>
    </source>
</evidence>
<dbReference type="EMBL" id="CADCXU010010834">
    <property type="protein sequence ID" value="CAB0001451.1"/>
    <property type="molecule type" value="Genomic_DNA"/>
</dbReference>
<sequence length="65" mass="6962">MPAGSQVAQRGLDASPARSAATCDNYPLLPIQIHPYNLTSKLVGLRSGRQKAQFPPAERRPAGFS</sequence>
<evidence type="ECO:0000256" key="1">
    <source>
        <dbReference type="SAM" id="MobiDB-lite"/>
    </source>
</evidence>
<evidence type="ECO:0000313" key="2">
    <source>
        <dbReference type="EMBL" id="CAB0001451.1"/>
    </source>
</evidence>
<organism evidence="2 3">
    <name type="scientific">Nesidiocoris tenuis</name>
    <dbReference type="NCBI Taxonomy" id="355587"/>
    <lineage>
        <taxon>Eukaryota</taxon>
        <taxon>Metazoa</taxon>
        <taxon>Ecdysozoa</taxon>
        <taxon>Arthropoda</taxon>
        <taxon>Hexapoda</taxon>
        <taxon>Insecta</taxon>
        <taxon>Pterygota</taxon>
        <taxon>Neoptera</taxon>
        <taxon>Paraneoptera</taxon>
        <taxon>Hemiptera</taxon>
        <taxon>Heteroptera</taxon>
        <taxon>Panheteroptera</taxon>
        <taxon>Cimicomorpha</taxon>
        <taxon>Miridae</taxon>
        <taxon>Dicyphina</taxon>
        <taxon>Nesidiocoris</taxon>
    </lineage>
</organism>
<dbReference type="AlphaFoldDB" id="A0A6H5GHD6"/>
<reference evidence="2 3" key="1">
    <citation type="submission" date="2020-02" db="EMBL/GenBank/DDBJ databases">
        <authorList>
            <person name="Ferguson B K."/>
        </authorList>
    </citation>
    <scope>NUCLEOTIDE SEQUENCE [LARGE SCALE GENOMIC DNA]</scope>
</reference>
<feature type="non-terminal residue" evidence="2">
    <location>
        <position position="65"/>
    </location>
</feature>